<evidence type="ECO:0000256" key="4">
    <source>
        <dbReference type="SAM" id="MobiDB-lite"/>
    </source>
</evidence>
<dbReference type="AlphaFoldDB" id="A0A286UIA8"/>
<feature type="repeat" description="WD" evidence="3">
    <location>
        <begin position="249"/>
        <end position="293"/>
    </location>
</feature>
<dbReference type="PROSITE" id="PS50082">
    <property type="entry name" value="WD_REPEATS_2"/>
    <property type="match status" value="5"/>
</dbReference>
<name>A0A286UIA8_9AGAM</name>
<comment type="caution">
    <text evidence="5">The sequence shown here is derived from an EMBL/GenBank/DDBJ whole genome shotgun (WGS) entry which is preliminary data.</text>
</comment>
<gene>
    <name evidence="5" type="ORF">PNOK_0425100</name>
</gene>
<dbReference type="Pfam" id="PF00400">
    <property type="entry name" value="WD40"/>
    <property type="match status" value="6"/>
</dbReference>
<dbReference type="PANTHER" id="PTHR19848:SF8">
    <property type="entry name" value="F-BOX AND WD REPEAT DOMAIN CONTAINING 7"/>
    <property type="match status" value="1"/>
</dbReference>
<dbReference type="Proteomes" id="UP000217199">
    <property type="component" value="Unassembled WGS sequence"/>
</dbReference>
<dbReference type="InterPro" id="IPR001680">
    <property type="entry name" value="WD40_rpt"/>
</dbReference>
<evidence type="ECO:0000256" key="1">
    <source>
        <dbReference type="ARBA" id="ARBA00022574"/>
    </source>
</evidence>
<dbReference type="GO" id="GO:0035097">
    <property type="term" value="C:histone methyltransferase complex"/>
    <property type="evidence" value="ECO:0007669"/>
    <property type="project" value="UniProtKB-ARBA"/>
</dbReference>
<organism evidence="5 6">
    <name type="scientific">Pyrrhoderma noxium</name>
    <dbReference type="NCBI Taxonomy" id="2282107"/>
    <lineage>
        <taxon>Eukaryota</taxon>
        <taxon>Fungi</taxon>
        <taxon>Dikarya</taxon>
        <taxon>Basidiomycota</taxon>
        <taxon>Agaricomycotina</taxon>
        <taxon>Agaricomycetes</taxon>
        <taxon>Hymenochaetales</taxon>
        <taxon>Hymenochaetaceae</taxon>
        <taxon>Pyrrhoderma</taxon>
    </lineage>
</organism>
<evidence type="ECO:0000256" key="2">
    <source>
        <dbReference type="ARBA" id="ARBA00022737"/>
    </source>
</evidence>
<dbReference type="PANTHER" id="PTHR19848">
    <property type="entry name" value="WD40 REPEAT PROTEIN"/>
    <property type="match status" value="1"/>
</dbReference>
<dbReference type="SMART" id="SM00320">
    <property type="entry name" value="WD40"/>
    <property type="match status" value="6"/>
</dbReference>
<dbReference type="PROSITE" id="PS50294">
    <property type="entry name" value="WD_REPEATS_REGION"/>
    <property type="match status" value="3"/>
</dbReference>
<dbReference type="Gene3D" id="2.130.10.10">
    <property type="entry name" value="YVTN repeat-like/Quinoprotein amine dehydrogenase"/>
    <property type="match status" value="2"/>
</dbReference>
<accession>A0A286UIA8</accession>
<evidence type="ECO:0000313" key="5">
    <source>
        <dbReference type="EMBL" id="PAV19317.1"/>
    </source>
</evidence>
<dbReference type="PROSITE" id="PS00678">
    <property type="entry name" value="WD_REPEATS_1"/>
    <property type="match status" value="2"/>
</dbReference>
<dbReference type="CDD" id="cd00200">
    <property type="entry name" value="WD40"/>
    <property type="match status" value="1"/>
</dbReference>
<dbReference type="InterPro" id="IPR036322">
    <property type="entry name" value="WD40_repeat_dom_sf"/>
</dbReference>
<dbReference type="SUPFAM" id="SSF50978">
    <property type="entry name" value="WD40 repeat-like"/>
    <property type="match status" value="1"/>
</dbReference>
<evidence type="ECO:0000313" key="6">
    <source>
        <dbReference type="Proteomes" id="UP000217199"/>
    </source>
</evidence>
<sequence length="339" mass="37512">MEDTSSESDNSSTEEDPEVPEKPQYPHLQLRLKYPPPPNPATQNGFAQRPRNAPHYRLRHTLRGHQDSISAVKFSPDGTMLASTSNDKLVKIWSPNTGEFIHDLIGHTKGNSDISWSSDSVYLASASDDRTIKIWDVDSGITSRILKGHGDSVFSKAKCLKTISGHFDYVTAVHFNRDASLIVSCALDGLIKNWNTKTGVCLKTLTESKESAICQHVQFSPNSKCILSTAHDSTIRLWDYQSTRCLKSYVGHVNQMFAICVCFSVTGGKWIVSGSEDKKVYLWDLQSREIVQVLEGHEDIVVAVATHSQQNMIASASFNPDLSIRIWIDSGPPQPVGGP</sequence>
<dbReference type="InterPro" id="IPR019775">
    <property type="entry name" value="WD40_repeat_CS"/>
</dbReference>
<dbReference type="FunFam" id="2.130.10.10:FF:000228">
    <property type="entry name" value="COMPASS-like H3K4 histone methylase component WDR5A"/>
    <property type="match status" value="1"/>
</dbReference>
<keyword evidence="2" id="KW-0677">Repeat</keyword>
<protein>
    <submittedName>
        <fullName evidence="5">WD40 domain containing protein</fullName>
    </submittedName>
</protein>
<feature type="compositionally biased region" description="Acidic residues" evidence="4">
    <location>
        <begin position="1"/>
        <end position="18"/>
    </location>
</feature>
<dbReference type="PRINTS" id="PR00320">
    <property type="entry name" value="GPROTEINBRPT"/>
</dbReference>
<dbReference type="STRING" id="2282107.A0A286UIA8"/>
<feature type="region of interest" description="Disordered" evidence="4">
    <location>
        <begin position="1"/>
        <end position="50"/>
    </location>
</feature>
<feature type="repeat" description="WD" evidence="3">
    <location>
        <begin position="217"/>
        <end position="248"/>
    </location>
</feature>
<evidence type="ECO:0000256" key="3">
    <source>
        <dbReference type="PROSITE-ProRule" id="PRU00221"/>
    </source>
</evidence>
<dbReference type="InParanoid" id="A0A286UIA8"/>
<feature type="repeat" description="WD" evidence="3">
    <location>
        <begin position="104"/>
        <end position="145"/>
    </location>
</feature>
<feature type="repeat" description="WD" evidence="3">
    <location>
        <begin position="163"/>
        <end position="204"/>
    </location>
</feature>
<reference evidence="5 6" key="1">
    <citation type="journal article" date="2017" name="Mol. Ecol.">
        <title>Comparative and population genomic landscape of Phellinus noxius: A hypervariable fungus causing root rot in trees.</title>
        <authorList>
            <person name="Chung C.L."/>
            <person name="Lee T.J."/>
            <person name="Akiba M."/>
            <person name="Lee H.H."/>
            <person name="Kuo T.H."/>
            <person name="Liu D."/>
            <person name="Ke H.M."/>
            <person name="Yokoi T."/>
            <person name="Roa M.B."/>
            <person name="Lu M.J."/>
            <person name="Chang Y.Y."/>
            <person name="Ann P.J."/>
            <person name="Tsai J.N."/>
            <person name="Chen C.Y."/>
            <person name="Tzean S.S."/>
            <person name="Ota Y."/>
            <person name="Hattori T."/>
            <person name="Sahashi N."/>
            <person name="Liou R.F."/>
            <person name="Kikuchi T."/>
            <person name="Tsai I.J."/>
        </authorList>
    </citation>
    <scope>NUCLEOTIDE SEQUENCE [LARGE SCALE GENOMIC DNA]</scope>
    <source>
        <strain evidence="5 6">FFPRI411160</strain>
    </source>
</reference>
<dbReference type="InterPro" id="IPR020472">
    <property type="entry name" value="WD40_PAC1"/>
</dbReference>
<proteinExistence type="predicted"/>
<keyword evidence="6" id="KW-1185">Reference proteome</keyword>
<dbReference type="EMBL" id="NBII01000004">
    <property type="protein sequence ID" value="PAV19317.1"/>
    <property type="molecule type" value="Genomic_DNA"/>
</dbReference>
<dbReference type="InterPro" id="IPR015943">
    <property type="entry name" value="WD40/YVTN_repeat-like_dom_sf"/>
</dbReference>
<keyword evidence="1 3" id="KW-0853">WD repeat</keyword>
<feature type="repeat" description="WD" evidence="3">
    <location>
        <begin position="62"/>
        <end position="103"/>
    </location>
</feature>
<dbReference type="OrthoDB" id="674604at2759"/>